<feature type="transmembrane region" description="Helical" evidence="1">
    <location>
        <begin position="312"/>
        <end position="333"/>
    </location>
</feature>
<feature type="transmembrane region" description="Helical" evidence="1">
    <location>
        <begin position="353"/>
        <end position="373"/>
    </location>
</feature>
<dbReference type="Proteomes" id="UP000012589">
    <property type="component" value="Unassembled WGS sequence"/>
</dbReference>
<dbReference type="OrthoDB" id="1997548at2"/>
<keyword evidence="1" id="KW-0472">Membrane</keyword>
<keyword evidence="1" id="KW-1133">Transmembrane helix</keyword>
<protein>
    <recommendedName>
        <fullName evidence="4">Glycosyltransferase RgtA/B/C/D-like domain-containing protein</fullName>
    </recommendedName>
</protein>
<dbReference type="EMBL" id="AQFT01000066">
    <property type="protein sequence ID" value="EMZ27907.1"/>
    <property type="molecule type" value="Genomic_DNA"/>
</dbReference>
<feature type="transmembrane region" description="Helical" evidence="1">
    <location>
        <begin position="142"/>
        <end position="161"/>
    </location>
</feature>
<dbReference type="STRING" id="1235802.C823_02048"/>
<proteinExistence type="predicted"/>
<organism evidence="2 3">
    <name type="scientific">Eubacterium plexicaudatum ASF492</name>
    <dbReference type="NCBI Taxonomy" id="1235802"/>
    <lineage>
        <taxon>Bacteria</taxon>
        <taxon>Bacillati</taxon>
        <taxon>Bacillota</taxon>
        <taxon>Clostridia</taxon>
        <taxon>Eubacteriales</taxon>
        <taxon>Eubacteriaceae</taxon>
        <taxon>Eubacterium</taxon>
    </lineage>
</organism>
<feature type="transmembrane region" description="Helical" evidence="1">
    <location>
        <begin position="462"/>
        <end position="479"/>
    </location>
</feature>
<dbReference type="eggNOG" id="ENOG5033E7M">
    <property type="taxonomic scope" value="Bacteria"/>
</dbReference>
<keyword evidence="3" id="KW-1185">Reference proteome</keyword>
<evidence type="ECO:0000313" key="2">
    <source>
        <dbReference type="EMBL" id="EMZ27907.1"/>
    </source>
</evidence>
<feature type="transmembrane region" description="Helical" evidence="1">
    <location>
        <begin position="190"/>
        <end position="206"/>
    </location>
</feature>
<comment type="caution">
    <text evidence="2">The sequence shown here is derived from an EMBL/GenBank/DDBJ whole genome shotgun (WGS) entry which is preliminary data.</text>
</comment>
<feature type="transmembrane region" description="Helical" evidence="1">
    <location>
        <begin position="87"/>
        <end position="108"/>
    </location>
</feature>
<feature type="transmembrane region" description="Helical" evidence="1">
    <location>
        <begin position="12"/>
        <end position="29"/>
    </location>
</feature>
<reference evidence="2 3" key="1">
    <citation type="journal article" date="2014" name="Genome Announc.">
        <title>Draft genome sequences of the altered schaedler flora, a defined bacterial community from gnotobiotic mice.</title>
        <authorList>
            <person name="Wannemuehler M.J."/>
            <person name="Overstreet A.M."/>
            <person name="Ward D.V."/>
            <person name="Phillips G.J."/>
        </authorList>
    </citation>
    <scope>NUCLEOTIDE SEQUENCE [LARGE SCALE GENOMIC DNA]</scope>
    <source>
        <strain evidence="2 3">ASF492</strain>
    </source>
</reference>
<feature type="transmembrane region" description="Helical" evidence="1">
    <location>
        <begin position="429"/>
        <end position="450"/>
    </location>
</feature>
<sequence length="605" mass="69178">MINRIKTQFDTLLFPLCAIIIFIFRIWYIRESNVLAIRNDEYGYWTHAALFSGHDWSDVFAGHMNWYSYGYSLILTPLFWITHNLHLMYKMAIVLNGIFAILTFILCIRCAQLLFPKAEYRLLLTVSFMVCMYSSYITQGPIAWSETFLYLLVFLLLYLFLLFEQHPSVSCAILLSTCTGACYITHNRTIGIVTAYFILVLFLRLTDAIDWKLFAAMLLPLLIILFVNVDIKAYLCTVEGFGLKPKNGMGAQKDHLLSLLTLQGWENLIRSLSGQMWGLMTSTFGLVFWGLIRCASQIIHALRSGQAERHTFFYLFTLLSGIGTFLISAISLIEPASITNLHADTDLTYFIYTRYDECVIGILLLLGFFELTLCSTRRRILLTLSEICFYAVISVILYFNLQQITDTWHYRSFCAAGIGFYRLFSEKFAMRWCILIAAVGAVVLFVLLSLYKQRFQNLHRTAACLLLTAAFIPTGLYSAKIGTINSQLGKASSKNLAMYDLLGDVVGDKDVYCTLDDTKNYRIAYELQVNLIDTHVYSITMEDLPVNEEGYFICCSNGDLNHFDGDDYYLLTQSKYYATIIKGDTLMRQLAPNVDHELINLNTLE</sequence>
<dbReference type="PATRIC" id="fig|1235802.3.peg.2178"/>
<feature type="transmembrane region" description="Helical" evidence="1">
    <location>
        <begin position="274"/>
        <end position="292"/>
    </location>
</feature>
<evidence type="ECO:0000313" key="3">
    <source>
        <dbReference type="Proteomes" id="UP000012589"/>
    </source>
</evidence>
<feature type="transmembrane region" description="Helical" evidence="1">
    <location>
        <begin position="380"/>
        <end position="401"/>
    </location>
</feature>
<feature type="transmembrane region" description="Helical" evidence="1">
    <location>
        <begin position="213"/>
        <end position="235"/>
    </location>
</feature>
<dbReference type="HOGENOM" id="CLU_451097_0_0_9"/>
<dbReference type="AlphaFoldDB" id="N2AER1"/>
<name>N2AER1_9FIRM</name>
<gene>
    <name evidence="2" type="ORF">C823_02048</name>
</gene>
<evidence type="ECO:0008006" key="4">
    <source>
        <dbReference type="Google" id="ProtNLM"/>
    </source>
</evidence>
<evidence type="ECO:0000256" key="1">
    <source>
        <dbReference type="SAM" id="Phobius"/>
    </source>
</evidence>
<keyword evidence="1" id="KW-0812">Transmembrane</keyword>
<feature type="transmembrane region" description="Helical" evidence="1">
    <location>
        <begin position="120"/>
        <end position="136"/>
    </location>
</feature>
<accession>N2AER1</accession>